<dbReference type="InterPro" id="IPR018130">
    <property type="entry name" value="Ribosomal_uS2_CS"/>
</dbReference>
<dbReference type="EMBL" id="LC269920">
    <property type="protein sequence ID" value="BBA18461.1"/>
    <property type="molecule type" value="Genomic_DNA"/>
</dbReference>
<dbReference type="InterPro" id="IPR001865">
    <property type="entry name" value="Ribosomal_uS2"/>
</dbReference>
<keyword evidence="2 5" id="KW-0689">Ribosomal protein</keyword>
<sequence>MANLSLAQLLEAGVHYGHKSYRWNPKMFPYIYNERDGIHIIDLVQTIHLLKQACDFVNEAASEGKTFLFVGTKRQAAAIIAQEAKRANSYYVNHRWLGGMLTNSNTFSTRIQRLKFLESQEASGYFEKLTKKESALLKKELEKLRKYLSGVKEMIKRPDIIIVVDQKREMNAIKEALKLKIPIISILDTNCDPDLVDIPIPGNDDALRSIKFIIQKLADQICLGQRNKKFVDVN</sequence>
<reference evidence="7" key="1">
    <citation type="journal article" date="2008" name="BMC Genomics">
        <title>Chloroplast genome sequencing analysis of Heterosigma akashiwo CCMP452 (West Atlantic) and NIES293 (West Pacific) strains.</title>
        <authorList>
            <person name="Cattolico R.A."/>
            <person name="Jacobs M.A."/>
            <person name="Zhou Y."/>
            <person name="Chang J."/>
            <person name="Duplessis M."/>
            <person name="Lybrand T."/>
            <person name="McKay J."/>
            <person name="Ong H.C."/>
            <person name="Sims E."/>
            <person name="Rocap G."/>
        </authorList>
    </citation>
    <scope>NUCLEOTIDE SEQUENCE [LARGE SCALE GENOMIC DNA]</scope>
    <source>
        <strain evidence="7">NIES 293</strain>
    </source>
</reference>
<organism evidence="7">
    <name type="scientific">Heterosigma akashiwo</name>
    <name type="common">Chromophytic alga</name>
    <name type="synonym">Heterosigma carterae</name>
    <dbReference type="NCBI Taxonomy" id="2829"/>
    <lineage>
        <taxon>Eukaryota</taxon>
        <taxon>Sar</taxon>
        <taxon>Stramenopiles</taxon>
        <taxon>Ochrophyta</taxon>
        <taxon>Raphidophyceae</taxon>
        <taxon>Chattonellales</taxon>
        <taxon>Chattonellaceae</taxon>
        <taxon>Heterosigma</taxon>
    </lineage>
</organism>
<dbReference type="PROSITE" id="PS00963">
    <property type="entry name" value="RIBOSOMAL_S2_2"/>
    <property type="match status" value="1"/>
</dbReference>
<dbReference type="GO" id="GO:0003735">
    <property type="term" value="F:structural constituent of ribosome"/>
    <property type="evidence" value="ECO:0007669"/>
    <property type="project" value="InterPro"/>
</dbReference>
<dbReference type="RefSeq" id="YP_001936369.1">
    <property type="nucleotide sequence ID" value="NC_010772.1"/>
</dbReference>
<evidence type="ECO:0000256" key="6">
    <source>
        <dbReference type="RuleBase" id="RU003631"/>
    </source>
</evidence>
<dbReference type="PANTHER" id="PTHR12534">
    <property type="entry name" value="30S RIBOSOMAL PROTEIN S2 PROKARYOTIC AND ORGANELLAR"/>
    <property type="match status" value="1"/>
</dbReference>
<dbReference type="HAMAP" id="MF_00291_B">
    <property type="entry name" value="Ribosomal_uS2_B"/>
    <property type="match status" value="1"/>
</dbReference>
<dbReference type="SUPFAM" id="SSF52313">
    <property type="entry name" value="Ribosomal protein S2"/>
    <property type="match status" value="1"/>
</dbReference>
<keyword evidence="3 5" id="KW-0687">Ribonucleoprotein</keyword>
<evidence type="ECO:0000313" key="12">
    <source>
        <dbReference type="EMBL" id="BBA18738.1"/>
    </source>
</evidence>
<name>B2XT77_HETAK</name>
<dbReference type="CDD" id="cd01425">
    <property type="entry name" value="RPS2"/>
    <property type="match status" value="1"/>
</dbReference>
<evidence type="ECO:0000313" key="8">
    <source>
        <dbReference type="EMBL" id="BBA18183.1"/>
    </source>
</evidence>
<dbReference type="InterPro" id="IPR023591">
    <property type="entry name" value="Ribosomal_uS2_flav_dom_sf"/>
</dbReference>
<dbReference type="InterPro" id="IPR005706">
    <property type="entry name" value="Ribosomal_uS2_bac/mit/plastid"/>
</dbReference>
<gene>
    <name evidence="5 7" type="primary">rps2</name>
    <name evidence="7" type="ordered locus">Heak293_Cp068</name>
</gene>
<evidence type="ECO:0000256" key="5">
    <source>
        <dbReference type="HAMAP-Rule" id="MF_00291"/>
    </source>
</evidence>
<evidence type="ECO:0000256" key="2">
    <source>
        <dbReference type="ARBA" id="ARBA00022980"/>
    </source>
</evidence>
<evidence type="ECO:0000256" key="3">
    <source>
        <dbReference type="ARBA" id="ARBA00023274"/>
    </source>
</evidence>
<dbReference type="EMBL" id="LC269919">
    <property type="protein sequence ID" value="BBA18322.1"/>
    <property type="molecule type" value="Genomic_DNA"/>
</dbReference>
<protein>
    <recommendedName>
        <fullName evidence="4 5">Small ribosomal subunit protein uS2c</fullName>
    </recommendedName>
</protein>
<dbReference type="EMBL" id="LC269918">
    <property type="protein sequence ID" value="BBA18183.1"/>
    <property type="molecule type" value="Genomic_DNA"/>
</dbReference>
<evidence type="ECO:0000313" key="13">
    <source>
        <dbReference type="EMBL" id="BBA18876.1"/>
    </source>
</evidence>
<dbReference type="EMBL" id="LC269922">
    <property type="protein sequence ID" value="BBA18738.1"/>
    <property type="molecule type" value="Genomic_DNA"/>
</dbReference>
<evidence type="ECO:0000313" key="10">
    <source>
        <dbReference type="EMBL" id="BBA18461.1"/>
    </source>
</evidence>
<proteinExistence type="inferred from homology"/>
<dbReference type="GeneID" id="6335730"/>
<evidence type="ECO:0000256" key="1">
    <source>
        <dbReference type="ARBA" id="ARBA00006242"/>
    </source>
</evidence>
<evidence type="ECO:0000313" key="14">
    <source>
        <dbReference type="EMBL" id="BBA19015.1"/>
    </source>
</evidence>
<comment type="similarity">
    <text evidence="1 5 6">Belongs to the universal ribosomal protein uS2 family.</text>
</comment>
<dbReference type="NCBIfam" id="TIGR01011">
    <property type="entry name" value="rpsB_bact"/>
    <property type="match status" value="1"/>
</dbReference>
<dbReference type="GO" id="GO:0009507">
    <property type="term" value="C:chloroplast"/>
    <property type="evidence" value="ECO:0007669"/>
    <property type="project" value="UniProtKB-SubCell"/>
</dbReference>
<evidence type="ECO:0000256" key="4">
    <source>
        <dbReference type="ARBA" id="ARBA00035155"/>
    </source>
</evidence>
<dbReference type="EMBL" id="LC269921">
    <property type="protein sequence ID" value="BBA18599.1"/>
    <property type="molecule type" value="Genomic_DNA"/>
</dbReference>
<evidence type="ECO:0000313" key="9">
    <source>
        <dbReference type="EMBL" id="BBA18322.1"/>
    </source>
</evidence>
<keyword evidence="7" id="KW-0150">Chloroplast</keyword>
<dbReference type="PANTHER" id="PTHR12534:SF0">
    <property type="entry name" value="SMALL RIBOSOMAL SUBUNIT PROTEIN US2M"/>
    <property type="match status" value="1"/>
</dbReference>
<dbReference type="AlphaFoldDB" id="B2XT77"/>
<dbReference type="EMBL" id="LC269923">
    <property type="protein sequence ID" value="BBA18876.1"/>
    <property type="molecule type" value="Genomic_DNA"/>
</dbReference>
<evidence type="ECO:0000313" key="7">
    <source>
        <dbReference type="EMBL" id="ABV65975.1"/>
    </source>
</evidence>
<dbReference type="Gene3D" id="1.10.287.610">
    <property type="entry name" value="Helix hairpin bin"/>
    <property type="match status" value="1"/>
</dbReference>
<dbReference type="PRINTS" id="PR00395">
    <property type="entry name" value="RIBOSOMALS2"/>
</dbReference>
<dbReference type="GO" id="GO:0006412">
    <property type="term" value="P:translation"/>
    <property type="evidence" value="ECO:0007669"/>
    <property type="project" value="UniProtKB-UniRule"/>
</dbReference>
<reference evidence="8" key="2">
    <citation type="submission" date="2017-05" db="EMBL/GenBank/DDBJ databases">
        <title>Chloroplast genome sequences of Heterosigma akashiwo, a bloom-forming raphidophyte.</title>
        <authorList>
            <person name="Ueki S."/>
        </authorList>
    </citation>
    <scope>NUCLEOTIDE SEQUENCE</scope>
    <source>
        <strain evidence="10">CCAP934/4</strain>
        <strain evidence="8">CCAP934/8</strain>
        <strain evidence="14">CCMP1596</strain>
        <strain evidence="11">CCMP2274</strain>
        <strain evidence="12">CCMP3374</strain>
        <strain evidence="9">EHUSP01</strain>
        <strain evidence="13">HaFk01</strain>
    </source>
</reference>
<comment type="subcellular location">
    <subcellularLocation>
        <location evidence="5">Plastid</location>
        <location evidence="5">Chloroplast</location>
    </subcellularLocation>
</comment>
<dbReference type="FunFam" id="1.10.287.610:FF:000001">
    <property type="entry name" value="30S ribosomal protein S2"/>
    <property type="match status" value="1"/>
</dbReference>
<geneLocation type="chloroplast" evidence="7"/>
<dbReference type="Pfam" id="PF00318">
    <property type="entry name" value="Ribosomal_S2"/>
    <property type="match status" value="1"/>
</dbReference>
<keyword evidence="7" id="KW-0934">Plastid</keyword>
<dbReference type="GO" id="GO:0005763">
    <property type="term" value="C:mitochondrial small ribosomal subunit"/>
    <property type="evidence" value="ECO:0007669"/>
    <property type="project" value="TreeGrafter"/>
</dbReference>
<dbReference type="EMBL" id="LC269924">
    <property type="protein sequence ID" value="BBA19015.1"/>
    <property type="molecule type" value="Genomic_DNA"/>
</dbReference>
<accession>B2XT77</accession>
<evidence type="ECO:0000313" key="11">
    <source>
        <dbReference type="EMBL" id="BBA18599.1"/>
    </source>
</evidence>
<dbReference type="EMBL" id="EU168190">
    <property type="protein sequence ID" value="ABV65975.1"/>
    <property type="molecule type" value="Genomic_DNA"/>
</dbReference>
<dbReference type="Gene3D" id="3.40.50.10490">
    <property type="entry name" value="Glucose-6-phosphate isomerase like protein, domain 1"/>
    <property type="match status" value="1"/>
</dbReference>